<proteinExistence type="predicted"/>
<dbReference type="STRING" id="32264.T1L5F8"/>
<keyword evidence="2" id="KW-0863">Zinc-finger</keyword>
<keyword evidence="7" id="KW-0675">Receptor</keyword>
<evidence type="ECO:0000256" key="7">
    <source>
        <dbReference type="ARBA" id="ARBA00023170"/>
    </source>
</evidence>
<evidence type="ECO:0000313" key="9">
    <source>
        <dbReference type="Proteomes" id="UP000015104"/>
    </source>
</evidence>
<protein>
    <recommendedName>
        <fullName evidence="10">NR LBD domain-containing protein</fullName>
    </recommendedName>
</protein>
<keyword evidence="3" id="KW-0862">Zinc</keyword>
<dbReference type="GO" id="GO:0045944">
    <property type="term" value="P:positive regulation of transcription by RNA polymerase II"/>
    <property type="evidence" value="ECO:0007669"/>
    <property type="project" value="TreeGrafter"/>
</dbReference>
<evidence type="ECO:0000256" key="4">
    <source>
        <dbReference type="ARBA" id="ARBA00023015"/>
    </source>
</evidence>
<dbReference type="InterPro" id="IPR050234">
    <property type="entry name" value="Nuclear_hormone_rcpt_NR1"/>
</dbReference>
<name>T1L5F8_TETUR</name>
<dbReference type="GO" id="GO:0008270">
    <property type="term" value="F:zinc ion binding"/>
    <property type="evidence" value="ECO:0007669"/>
    <property type="project" value="UniProtKB-KW"/>
</dbReference>
<keyword evidence="4" id="KW-0805">Transcription regulation</keyword>
<dbReference type="PANTHER" id="PTHR24082:SF283">
    <property type="entry name" value="NUCLEAR HORMONE RECEPTOR HR96"/>
    <property type="match status" value="1"/>
</dbReference>
<keyword evidence="1" id="KW-0479">Metal-binding</keyword>
<dbReference type="PANTHER" id="PTHR24082">
    <property type="entry name" value="NUCLEAR HORMONE RECEPTOR"/>
    <property type="match status" value="1"/>
</dbReference>
<dbReference type="GO" id="GO:0004879">
    <property type="term" value="F:nuclear receptor activity"/>
    <property type="evidence" value="ECO:0007669"/>
    <property type="project" value="TreeGrafter"/>
</dbReference>
<dbReference type="GO" id="GO:0000978">
    <property type="term" value="F:RNA polymerase II cis-regulatory region sequence-specific DNA binding"/>
    <property type="evidence" value="ECO:0007669"/>
    <property type="project" value="TreeGrafter"/>
</dbReference>
<evidence type="ECO:0000256" key="5">
    <source>
        <dbReference type="ARBA" id="ARBA00023125"/>
    </source>
</evidence>
<dbReference type="SUPFAM" id="SSF48508">
    <property type="entry name" value="Nuclear receptor ligand-binding domain"/>
    <property type="match status" value="1"/>
</dbReference>
<dbReference type="GO" id="GO:0030154">
    <property type="term" value="P:cell differentiation"/>
    <property type="evidence" value="ECO:0007669"/>
    <property type="project" value="TreeGrafter"/>
</dbReference>
<dbReference type="Gene3D" id="1.10.565.10">
    <property type="entry name" value="Retinoid X Receptor"/>
    <property type="match status" value="1"/>
</dbReference>
<dbReference type="AlphaFoldDB" id="T1L5F8"/>
<dbReference type="EnsemblMetazoa" id="tetur46g00100.1">
    <property type="protein sequence ID" value="tetur46g00100.1"/>
    <property type="gene ID" value="tetur46g00100"/>
</dbReference>
<evidence type="ECO:0000256" key="2">
    <source>
        <dbReference type="ARBA" id="ARBA00022771"/>
    </source>
</evidence>
<reference evidence="9" key="1">
    <citation type="submission" date="2011-08" db="EMBL/GenBank/DDBJ databases">
        <authorList>
            <person name="Rombauts S."/>
        </authorList>
    </citation>
    <scope>NUCLEOTIDE SEQUENCE</scope>
    <source>
        <strain evidence="9">London</strain>
    </source>
</reference>
<organism evidence="8 9">
    <name type="scientific">Tetranychus urticae</name>
    <name type="common">Two-spotted spider mite</name>
    <dbReference type="NCBI Taxonomy" id="32264"/>
    <lineage>
        <taxon>Eukaryota</taxon>
        <taxon>Metazoa</taxon>
        <taxon>Ecdysozoa</taxon>
        <taxon>Arthropoda</taxon>
        <taxon>Chelicerata</taxon>
        <taxon>Arachnida</taxon>
        <taxon>Acari</taxon>
        <taxon>Acariformes</taxon>
        <taxon>Trombidiformes</taxon>
        <taxon>Prostigmata</taxon>
        <taxon>Eleutherengona</taxon>
        <taxon>Raphignathae</taxon>
        <taxon>Tetranychoidea</taxon>
        <taxon>Tetranychidae</taxon>
        <taxon>Tetranychus</taxon>
    </lineage>
</organism>
<evidence type="ECO:0008006" key="10">
    <source>
        <dbReference type="Google" id="ProtNLM"/>
    </source>
</evidence>
<evidence type="ECO:0000256" key="6">
    <source>
        <dbReference type="ARBA" id="ARBA00023163"/>
    </source>
</evidence>
<evidence type="ECO:0000313" key="8">
    <source>
        <dbReference type="EnsemblMetazoa" id="tetur46g00100.1"/>
    </source>
</evidence>
<dbReference type="InterPro" id="IPR035500">
    <property type="entry name" value="NHR-like_dom_sf"/>
</dbReference>
<sequence>MDLISYLESLDSPTLDTDYALQSDTSAALPLPQPSYPNETLSLLDTCCSDADTVQSNLLDIGEFNNQSNEGQQFFDSSIENWFSSNDCNNPSDSLYAIESINSSTLDTDHSSQCDTLAVQPLPRPSYPKRSLALLKAFCSDEDTVKIYLQNDDLNNYNNEGQQFFASLIRNLNSFMQHCPNSTDPNKPSDRMSIIENLSPVPVPISSYLSTDPLAVDSLLLYPNYNDLKLNFIFLIKRGYKLSLSLNTDNSEIDEPWNPDVGQKILSVYFSSLSLRNEYLSNDAKLDGFQSILMNEACSAFKGRKCLNLFANLYDRTRSKASPDKLISICNGIKGFRKIETIDKMILLSNIYYHLHIMDAVINYDPTIDGWDYPTSDYRYDRRDTFLFSQSFHDGLNYVIETFPDRFRNDINAIILMYLIVIFNGDITGLKHPEMIRYQQFSYINLLRCYLRTVCESDCEASDNHYRLMAKIEQLRLIAAKSEKKFFLLINEPLVETITKAITLEYLKSSRKIFQLKYIVKICTLTLPLSLFCLIKSREL</sequence>
<dbReference type="HOGENOM" id="CLU_504666_0_0_1"/>
<accession>T1L5F8</accession>
<dbReference type="eggNOG" id="KOG3575">
    <property type="taxonomic scope" value="Eukaryota"/>
</dbReference>
<keyword evidence="9" id="KW-1185">Reference proteome</keyword>
<dbReference type="Proteomes" id="UP000015104">
    <property type="component" value="Unassembled WGS sequence"/>
</dbReference>
<keyword evidence="5" id="KW-0238">DNA-binding</keyword>
<keyword evidence="6" id="KW-0804">Transcription</keyword>
<evidence type="ECO:0000256" key="1">
    <source>
        <dbReference type="ARBA" id="ARBA00022723"/>
    </source>
</evidence>
<evidence type="ECO:0000256" key="3">
    <source>
        <dbReference type="ARBA" id="ARBA00022833"/>
    </source>
</evidence>
<reference evidence="8" key="2">
    <citation type="submission" date="2015-06" db="UniProtKB">
        <authorList>
            <consortium name="EnsemblMetazoa"/>
        </authorList>
    </citation>
    <scope>IDENTIFICATION</scope>
</reference>
<dbReference type="GO" id="GO:0000122">
    <property type="term" value="P:negative regulation of transcription by RNA polymerase II"/>
    <property type="evidence" value="ECO:0007669"/>
    <property type="project" value="TreeGrafter"/>
</dbReference>
<dbReference type="EMBL" id="CAEY01001272">
    <property type="status" value="NOT_ANNOTATED_CDS"/>
    <property type="molecule type" value="Genomic_DNA"/>
</dbReference>